<evidence type="ECO:0000256" key="1">
    <source>
        <dbReference type="SAM" id="MobiDB-lite"/>
    </source>
</evidence>
<organism evidence="2">
    <name type="scientific">Sesamum radiatum</name>
    <name type="common">Black benniseed</name>
    <dbReference type="NCBI Taxonomy" id="300843"/>
    <lineage>
        <taxon>Eukaryota</taxon>
        <taxon>Viridiplantae</taxon>
        <taxon>Streptophyta</taxon>
        <taxon>Embryophyta</taxon>
        <taxon>Tracheophyta</taxon>
        <taxon>Spermatophyta</taxon>
        <taxon>Magnoliopsida</taxon>
        <taxon>eudicotyledons</taxon>
        <taxon>Gunneridae</taxon>
        <taxon>Pentapetalae</taxon>
        <taxon>asterids</taxon>
        <taxon>lamiids</taxon>
        <taxon>Lamiales</taxon>
        <taxon>Pedaliaceae</taxon>
        <taxon>Sesamum</taxon>
    </lineage>
</organism>
<feature type="region of interest" description="Disordered" evidence="1">
    <location>
        <begin position="78"/>
        <end position="118"/>
    </location>
</feature>
<reference evidence="2" key="2">
    <citation type="journal article" date="2024" name="Plant">
        <title>Genomic evolution and insights into agronomic trait innovations of Sesamum species.</title>
        <authorList>
            <person name="Miao H."/>
            <person name="Wang L."/>
            <person name="Qu L."/>
            <person name="Liu H."/>
            <person name="Sun Y."/>
            <person name="Le M."/>
            <person name="Wang Q."/>
            <person name="Wei S."/>
            <person name="Zheng Y."/>
            <person name="Lin W."/>
            <person name="Duan Y."/>
            <person name="Cao H."/>
            <person name="Xiong S."/>
            <person name="Wang X."/>
            <person name="Wei L."/>
            <person name="Li C."/>
            <person name="Ma Q."/>
            <person name="Ju M."/>
            <person name="Zhao R."/>
            <person name="Li G."/>
            <person name="Mu C."/>
            <person name="Tian Q."/>
            <person name="Mei H."/>
            <person name="Zhang T."/>
            <person name="Gao T."/>
            <person name="Zhang H."/>
        </authorList>
    </citation>
    <scope>NUCLEOTIDE SEQUENCE</scope>
    <source>
        <strain evidence="2">G02</strain>
    </source>
</reference>
<sequence length="118" mass="13273">MSSTALFHVMDAKISCNMLFGRPWLHENGLVPSTWHHYFKYSRDGVVKKVLADDKPCDKAESHFTDAKYYLGATKVKQDSSARKSEQQTDQDEGKATSLAGGSEMVQRKIPLSQDLIH</sequence>
<proteinExistence type="predicted"/>
<evidence type="ECO:0000313" key="2">
    <source>
        <dbReference type="EMBL" id="KAL0399778.1"/>
    </source>
</evidence>
<reference evidence="2" key="1">
    <citation type="submission" date="2020-06" db="EMBL/GenBank/DDBJ databases">
        <authorList>
            <person name="Li T."/>
            <person name="Hu X."/>
            <person name="Zhang T."/>
            <person name="Song X."/>
            <person name="Zhang H."/>
            <person name="Dai N."/>
            <person name="Sheng W."/>
            <person name="Hou X."/>
            <person name="Wei L."/>
        </authorList>
    </citation>
    <scope>NUCLEOTIDE SEQUENCE</scope>
    <source>
        <strain evidence="2">G02</strain>
        <tissue evidence="2">Leaf</tissue>
    </source>
</reference>
<name>A0AAW2T4U3_SESRA</name>
<feature type="compositionally biased region" description="Basic and acidic residues" evidence="1">
    <location>
        <begin position="78"/>
        <end position="95"/>
    </location>
</feature>
<protein>
    <submittedName>
        <fullName evidence="2">Uncharacterized protein</fullName>
    </submittedName>
</protein>
<dbReference type="AlphaFoldDB" id="A0AAW2T4U3"/>
<gene>
    <name evidence="2" type="ORF">Sradi_2321100</name>
</gene>
<accession>A0AAW2T4U3</accession>
<comment type="caution">
    <text evidence="2">The sequence shown here is derived from an EMBL/GenBank/DDBJ whole genome shotgun (WGS) entry which is preliminary data.</text>
</comment>
<dbReference type="EMBL" id="JACGWJ010000009">
    <property type="protein sequence ID" value="KAL0399778.1"/>
    <property type="molecule type" value="Genomic_DNA"/>
</dbReference>